<gene>
    <name evidence="2" type="ORF">AVEN_216659_1</name>
</gene>
<name>A0A4Y2DTQ5_ARAVE</name>
<dbReference type="OrthoDB" id="425619at2759"/>
<protein>
    <submittedName>
        <fullName evidence="2">Uncharacterized protein</fullName>
    </submittedName>
</protein>
<dbReference type="Proteomes" id="UP000499080">
    <property type="component" value="Unassembled WGS sequence"/>
</dbReference>
<keyword evidence="1" id="KW-0175">Coiled coil</keyword>
<dbReference type="AlphaFoldDB" id="A0A4Y2DTQ5"/>
<sequence>MAYLSKGKKIDLFNLASELRIDVTSHDKIIDLHDKITKSTFFKDNEQFVKDAFNNIVDERKKLEEAEVKKVETEKQRLAEERAFELEKLRLQNHNSTAITANASPIDTNPMRFDLKTVLPTFNPDTDDMTLFLTIFER</sequence>
<evidence type="ECO:0000313" key="3">
    <source>
        <dbReference type="Proteomes" id="UP000499080"/>
    </source>
</evidence>
<comment type="caution">
    <text evidence="2">The sequence shown here is derived from an EMBL/GenBank/DDBJ whole genome shotgun (WGS) entry which is preliminary data.</text>
</comment>
<proteinExistence type="predicted"/>
<feature type="coiled-coil region" evidence="1">
    <location>
        <begin position="49"/>
        <end position="88"/>
    </location>
</feature>
<dbReference type="EMBL" id="BGPR01000439">
    <property type="protein sequence ID" value="GBM20240.1"/>
    <property type="molecule type" value="Genomic_DNA"/>
</dbReference>
<reference evidence="2 3" key="1">
    <citation type="journal article" date="2019" name="Sci. Rep.">
        <title>Orb-weaving spider Araneus ventricosus genome elucidates the spidroin gene catalogue.</title>
        <authorList>
            <person name="Kono N."/>
            <person name="Nakamura H."/>
            <person name="Ohtoshi R."/>
            <person name="Moran D.A.P."/>
            <person name="Shinohara A."/>
            <person name="Yoshida Y."/>
            <person name="Fujiwara M."/>
            <person name="Mori M."/>
            <person name="Tomita M."/>
            <person name="Arakawa K."/>
        </authorList>
    </citation>
    <scope>NUCLEOTIDE SEQUENCE [LARGE SCALE GENOMIC DNA]</scope>
</reference>
<keyword evidence="3" id="KW-1185">Reference proteome</keyword>
<organism evidence="2 3">
    <name type="scientific">Araneus ventricosus</name>
    <name type="common">Orbweaver spider</name>
    <name type="synonym">Epeira ventricosa</name>
    <dbReference type="NCBI Taxonomy" id="182803"/>
    <lineage>
        <taxon>Eukaryota</taxon>
        <taxon>Metazoa</taxon>
        <taxon>Ecdysozoa</taxon>
        <taxon>Arthropoda</taxon>
        <taxon>Chelicerata</taxon>
        <taxon>Arachnida</taxon>
        <taxon>Araneae</taxon>
        <taxon>Araneomorphae</taxon>
        <taxon>Entelegynae</taxon>
        <taxon>Araneoidea</taxon>
        <taxon>Araneidae</taxon>
        <taxon>Araneus</taxon>
    </lineage>
</organism>
<accession>A0A4Y2DTQ5</accession>
<evidence type="ECO:0000313" key="2">
    <source>
        <dbReference type="EMBL" id="GBM20240.1"/>
    </source>
</evidence>
<evidence type="ECO:0000256" key="1">
    <source>
        <dbReference type="SAM" id="Coils"/>
    </source>
</evidence>